<keyword evidence="5 8" id="KW-0418">Kinase</keyword>
<proteinExistence type="inferred from homology"/>
<comment type="caution">
    <text evidence="11">The sequence shown here is derived from an EMBL/GenBank/DDBJ whole genome shotgun (WGS) entry which is preliminary data.</text>
</comment>
<feature type="domain" description="Aminoglycoside phosphotransferase" evidence="10">
    <location>
        <begin position="27"/>
        <end position="257"/>
    </location>
</feature>
<dbReference type="GO" id="GO:0004413">
    <property type="term" value="F:homoserine kinase activity"/>
    <property type="evidence" value="ECO:0007669"/>
    <property type="project" value="UniProtKB-EC"/>
</dbReference>
<accession>A0ABV2H0Y3</accession>
<dbReference type="PANTHER" id="PTHR21064:SF6">
    <property type="entry name" value="AMINOGLYCOSIDE PHOSPHOTRANSFERASE DOMAIN-CONTAINING PROTEIN"/>
    <property type="match status" value="1"/>
</dbReference>
<dbReference type="NCBIfam" id="NF003558">
    <property type="entry name" value="PRK05231.1"/>
    <property type="match status" value="1"/>
</dbReference>
<dbReference type="InterPro" id="IPR011009">
    <property type="entry name" value="Kinase-like_dom_sf"/>
</dbReference>
<dbReference type="Gene3D" id="3.30.200.20">
    <property type="entry name" value="Phosphorylase Kinase, domain 1"/>
    <property type="match status" value="1"/>
</dbReference>
<evidence type="ECO:0000256" key="4">
    <source>
        <dbReference type="ARBA" id="ARBA00022741"/>
    </source>
</evidence>
<dbReference type="EC" id="2.7.1.39" evidence="8 9"/>
<reference evidence="11 12" key="1">
    <citation type="submission" date="2024-06" db="EMBL/GenBank/DDBJ databases">
        <title>Genomic Encyclopedia of Type Strains, Phase IV (KMG-IV): sequencing the most valuable type-strain genomes for metagenomic binning, comparative biology and taxonomic classification.</title>
        <authorList>
            <person name="Goeker M."/>
        </authorList>
    </citation>
    <scope>NUCLEOTIDE SEQUENCE [LARGE SCALE GENOMIC DNA]</scope>
    <source>
        <strain evidence="11 12">DSM 105042</strain>
    </source>
</reference>
<organism evidence="11 12">
    <name type="scientific">Pseudorhizobium tarimense</name>
    <dbReference type="NCBI Taxonomy" id="1079109"/>
    <lineage>
        <taxon>Bacteria</taxon>
        <taxon>Pseudomonadati</taxon>
        <taxon>Pseudomonadota</taxon>
        <taxon>Alphaproteobacteria</taxon>
        <taxon>Hyphomicrobiales</taxon>
        <taxon>Rhizobiaceae</taxon>
        <taxon>Rhizobium/Agrobacterium group</taxon>
        <taxon>Pseudorhizobium</taxon>
    </lineage>
</organism>
<evidence type="ECO:0000256" key="8">
    <source>
        <dbReference type="HAMAP-Rule" id="MF_00301"/>
    </source>
</evidence>
<evidence type="ECO:0000259" key="10">
    <source>
        <dbReference type="Pfam" id="PF01636"/>
    </source>
</evidence>
<dbReference type="PANTHER" id="PTHR21064">
    <property type="entry name" value="AMINOGLYCOSIDE PHOSPHOTRANSFERASE DOMAIN-CONTAINING PROTEIN-RELATED"/>
    <property type="match status" value="1"/>
</dbReference>
<evidence type="ECO:0000256" key="7">
    <source>
        <dbReference type="ARBA" id="ARBA00038240"/>
    </source>
</evidence>
<keyword evidence="2 8" id="KW-0808">Transferase</keyword>
<protein>
    <recommendedName>
        <fullName evidence="8 9">Homoserine kinase</fullName>
        <shortName evidence="8">HK</shortName>
        <shortName evidence="8">HSK</shortName>
        <ecNumber evidence="8 9">2.7.1.39</ecNumber>
    </recommendedName>
</protein>
<dbReference type="InterPro" id="IPR005280">
    <property type="entry name" value="Homoserine_kinase_II"/>
</dbReference>
<dbReference type="HAMAP" id="MF_00301">
    <property type="entry name" value="Homoser_kinase_2"/>
    <property type="match status" value="1"/>
</dbReference>
<dbReference type="CDD" id="cd05153">
    <property type="entry name" value="HomoserineK_II"/>
    <property type="match status" value="1"/>
</dbReference>
<gene>
    <name evidence="8" type="primary">thrB</name>
    <name evidence="11" type="ORF">ABID21_000294</name>
</gene>
<keyword evidence="6 8" id="KW-0067">ATP-binding</keyword>
<keyword evidence="3 8" id="KW-0791">Threonine biosynthesis</keyword>
<sequence>MAVYTDITENDLRAFLTHYDVGELTSYKGIAEGVENSNFLLHTTQDPLILTLYEKRVDKADLPFFLGLMQHLRARGLSCPLPLPRRDGQLLGELSGRPAALISFLEGMWLRKPEARHCREVGVALAKMHLGSEGFSLKRPNALSVEGWRNLWGKSRDRADEVEAGLQEEVSAELAYLEQHWPADLPAGVIHADLFQDNVFFLGDELSGLIDFYFACNDFYAYDVAICLNAWCFEKDGSYNLTKGMALLEGYGSVRPLSAAEREALPVLARGSALRFFLTRLYDWLTTPAGALVVKKDPLEYLRKLRFHRAIETSIEYGLAAEPRQ</sequence>
<dbReference type="NCBIfam" id="TIGR00938">
    <property type="entry name" value="thrB_alt"/>
    <property type="match status" value="1"/>
</dbReference>
<comment type="catalytic activity">
    <reaction evidence="8">
        <text>L-homoserine + ATP = O-phospho-L-homoserine + ADP + H(+)</text>
        <dbReference type="Rhea" id="RHEA:13985"/>
        <dbReference type="ChEBI" id="CHEBI:15378"/>
        <dbReference type="ChEBI" id="CHEBI:30616"/>
        <dbReference type="ChEBI" id="CHEBI:57476"/>
        <dbReference type="ChEBI" id="CHEBI:57590"/>
        <dbReference type="ChEBI" id="CHEBI:456216"/>
        <dbReference type="EC" id="2.7.1.39"/>
    </reaction>
</comment>
<keyword evidence="1 8" id="KW-0028">Amino-acid biosynthesis</keyword>
<evidence type="ECO:0000256" key="9">
    <source>
        <dbReference type="NCBIfam" id="TIGR00938"/>
    </source>
</evidence>
<dbReference type="RefSeq" id="WP_247242223.1">
    <property type="nucleotide sequence ID" value="NZ_JALJRA010000001.1"/>
</dbReference>
<comment type="pathway">
    <text evidence="8">Amino-acid biosynthesis; L-threonine biosynthesis; L-threonine from L-aspartate: step 4/5.</text>
</comment>
<keyword evidence="4 8" id="KW-0547">Nucleotide-binding</keyword>
<evidence type="ECO:0000256" key="5">
    <source>
        <dbReference type="ARBA" id="ARBA00022777"/>
    </source>
</evidence>
<dbReference type="Pfam" id="PF01636">
    <property type="entry name" value="APH"/>
    <property type="match status" value="1"/>
</dbReference>
<keyword evidence="12" id="KW-1185">Reference proteome</keyword>
<evidence type="ECO:0000256" key="2">
    <source>
        <dbReference type="ARBA" id="ARBA00022679"/>
    </source>
</evidence>
<dbReference type="Gene3D" id="3.90.1200.10">
    <property type="match status" value="1"/>
</dbReference>
<dbReference type="SUPFAM" id="SSF56112">
    <property type="entry name" value="Protein kinase-like (PK-like)"/>
    <property type="match status" value="1"/>
</dbReference>
<evidence type="ECO:0000313" key="11">
    <source>
        <dbReference type="EMBL" id="MET3584202.1"/>
    </source>
</evidence>
<dbReference type="InterPro" id="IPR050249">
    <property type="entry name" value="Pseudomonas-type_ThrB"/>
</dbReference>
<evidence type="ECO:0000256" key="6">
    <source>
        <dbReference type="ARBA" id="ARBA00022840"/>
    </source>
</evidence>
<evidence type="ECO:0000256" key="3">
    <source>
        <dbReference type="ARBA" id="ARBA00022697"/>
    </source>
</evidence>
<evidence type="ECO:0000313" key="12">
    <source>
        <dbReference type="Proteomes" id="UP001549031"/>
    </source>
</evidence>
<dbReference type="Proteomes" id="UP001549031">
    <property type="component" value="Unassembled WGS sequence"/>
</dbReference>
<comment type="similarity">
    <text evidence="7 8">Belongs to the pseudomonas-type ThrB family.</text>
</comment>
<dbReference type="InterPro" id="IPR002575">
    <property type="entry name" value="Aminoglycoside_PTrfase"/>
</dbReference>
<evidence type="ECO:0000256" key="1">
    <source>
        <dbReference type="ARBA" id="ARBA00022605"/>
    </source>
</evidence>
<name>A0ABV2H0Y3_9HYPH</name>
<dbReference type="EMBL" id="JBEPLJ010000001">
    <property type="protein sequence ID" value="MET3584202.1"/>
    <property type="molecule type" value="Genomic_DNA"/>
</dbReference>